<dbReference type="Proteomes" id="UP001221142">
    <property type="component" value="Unassembled WGS sequence"/>
</dbReference>
<protein>
    <submittedName>
        <fullName evidence="4">Alpha/beta-hydrolase</fullName>
    </submittedName>
</protein>
<gene>
    <name evidence="4" type="ORF">FB45DRAFT_901625</name>
</gene>
<dbReference type="PRINTS" id="PR00412">
    <property type="entry name" value="EPOXHYDRLASE"/>
</dbReference>
<evidence type="ECO:0000259" key="3">
    <source>
        <dbReference type="Pfam" id="PF00561"/>
    </source>
</evidence>
<dbReference type="EMBL" id="JARKIF010000004">
    <property type="protein sequence ID" value="KAJ7642024.1"/>
    <property type="molecule type" value="Genomic_DNA"/>
</dbReference>
<name>A0AAD7C8X0_9AGAR</name>
<evidence type="ECO:0000313" key="4">
    <source>
        <dbReference type="EMBL" id="KAJ7642024.1"/>
    </source>
</evidence>
<evidence type="ECO:0000256" key="2">
    <source>
        <dbReference type="ARBA" id="ARBA00038334"/>
    </source>
</evidence>
<dbReference type="PANTHER" id="PTHR43329">
    <property type="entry name" value="EPOXIDE HYDROLASE"/>
    <property type="match status" value="1"/>
</dbReference>
<dbReference type="InterPro" id="IPR000073">
    <property type="entry name" value="AB_hydrolase_1"/>
</dbReference>
<dbReference type="Pfam" id="PF00561">
    <property type="entry name" value="Abhydrolase_1"/>
    <property type="match status" value="1"/>
</dbReference>
<dbReference type="SUPFAM" id="SSF53474">
    <property type="entry name" value="alpha/beta-Hydrolases"/>
    <property type="match status" value="1"/>
</dbReference>
<comment type="similarity">
    <text evidence="2">Belongs to the AB hydrolase superfamily. Epoxide hydrolase family.</text>
</comment>
<reference evidence="4" key="1">
    <citation type="submission" date="2023-03" db="EMBL/GenBank/DDBJ databases">
        <title>Massive genome expansion in bonnet fungi (Mycena s.s.) driven by repeated elements and novel gene families across ecological guilds.</title>
        <authorList>
            <consortium name="Lawrence Berkeley National Laboratory"/>
            <person name="Harder C.B."/>
            <person name="Miyauchi S."/>
            <person name="Viragh M."/>
            <person name="Kuo A."/>
            <person name="Thoen E."/>
            <person name="Andreopoulos B."/>
            <person name="Lu D."/>
            <person name="Skrede I."/>
            <person name="Drula E."/>
            <person name="Henrissat B."/>
            <person name="Morin E."/>
            <person name="Kohler A."/>
            <person name="Barry K."/>
            <person name="LaButti K."/>
            <person name="Morin E."/>
            <person name="Salamov A."/>
            <person name="Lipzen A."/>
            <person name="Mereny Z."/>
            <person name="Hegedus B."/>
            <person name="Baldrian P."/>
            <person name="Stursova M."/>
            <person name="Weitz H."/>
            <person name="Taylor A."/>
            <person name="Grigoriev I.V."/>
            <person name="Nagy L.G."/>
            <person name="Martin F."/>
            <person name="Kauserud H."/>
        </authorList>
    </citation>
    <scope>NUCLEOTIDE SEQUENCE</scope>
    <source>
        <strain evidence="4">9284</strain>
    </source>
</reference>
<dbReference type="Gene3D" id="3.40.50.1820">
    <property type="entry name" value="alpha/beta hydrolase"/>
    <property type="match status" value="1"/>
</dbReference>
<dbReference type="InterPro" id="IPR029058">
    <property type="entry name" value="AB_hydrolase_fold"/>
</dbReference>
<evidence type="ECO:0000313" key="5">
    <source>
        <dbReference type="Proteomes" id="UP001221142"/>
    </source>
</evidence>
<feature type="domain" description="AB hydrolase-1" evidence="3">
    <location>
        <begin position="29"/>
        <end position="183"/>
    </location>
</feature>
<accession>A0AAD7C8X0</accession>
<dbReference type="InterPro" id="IPR000639">
    <property type="entry name" value="Epox_hydrolase-like"/>
</dbReference>
<keyword evidence="1" id="KW-0378">Hydrolase</keyword>
<proteinExistence type="inferred from homology"/>
<evidence type="ECO:0000256" key="1">
    <source>
        <dbReference type="ARBA" id="ARBA00022801"/>
    </source>
</evidence>
<sequence length="328" mass="36465">MDPTRYKNIKTRRGFTYSYYYSHPAPGKPVILLVHGFPGGSAFWRKQVPFLESLGYGLLVPDLLGYGATDKPTDPKVYVGSGQAHDLVDVMDAESVERVIIVAHDWGLLPASRLINYHPARVTACAFLAGGYNPPSKKSGHQAARHEAVKKTFGFDAFAYMRFFVEPDAAQILESHIDSFISLMYPEDMQMWKENLCVDGGARKWLEADTIGPLPAYFTPEDKEHLKNSLLTEGMTAPLCWYRAATEDLIADDDAQISDSAAQVHQPLLYVAFTGDILALPMIADAYHSRYAKGTVTRKEIPAGHWGPESHAEELNVILFEWIGGLKT</sequence>
<organism evidence="4 5">
    <name type="scientific">Roridomyces roridus</name>
    <dbReference type="NCBI Taxonomy" id="1738132"/>
    <lineage>
        <taxon>Eukaryota</taxon>
        <taxon>Fungi</taxon>
        <taxon>Dikarya</taxon>
        <taxon>Basidiomycota</taxon>
        <taxon>Agaricomycotina</taxon>
        <taxon>Agaricomycetes</taxon>
        <taxon>Agaricomycetidae</taxon>
        <taxon>Agaricales</taxon>
        <taxon>Marasmiineae</taxon>
        <taxon>Mycenaceae</taxon>
        <taxon>Roridomyces</taxon>
    </lineage>
</organism>
<dbReference type="GO" id="GO:0016787">
    <property type="term" value="F:hydrolase activity"/>
    <property type="evidence" value="ECO:0007669"/>
    <property type="project" value="UniProtKB-KW"/>
</dbReference>
<dbReference type="AlphaFoldDB" id="A0AAD7C8X0"/>
<comment type="caution">
    <text evidence="4">The sequence shown here is derived from an EMBL/GenBank/DDBJ whole genome shotgun (WGS) entry which is preliminary data.</text>
</comment>
<keyword evidence="5" id="KW-1185">Reference proteome</keyword>